<protein>
    <submittedName>
        <fullName evidence="1">HAD family hydrolase</fullName>
    </submittedName>
</protein>
<dbReference type="InterPro" id="IPR036412">
    <property type="entry name" value="HAD-like_sf"/>
</dbReference>
<organism evidence="1 2">
    <name type="scientific">Gordonia rubripertincta</name>
    <name type="common">Rhodococcus corallinus</name>
    <dbReference type="NCBI Taxonomy" id="36822"/>
    <lineage>
        <taxon>Bacteria</taxon>
        <taxon>Bacillati</taxon>
        <taxon>Actinomycetota</taxon>
        <taxon>Actinomycetes</taxon>
        <taxon>Mycobacteriales</taxon>
        <taxon>Gordoniaceae</taxon>
        <taxon>Gordonia</taxon>
    </lineage>
</organism>
<gene>
    <name evidence="1" type="ORF">O4213_12010</name>
</gene>
<dbReference type="Gene3D" id="3.40.50.1000">
    <property type="entry name" value="HAD superfamily/HAD-like"/>
    <property type="match status" value="1"/>
</dbReference>
<dbReference type="EMBL" id="JAPWIE010000003">
    <property type="protein sequence ID" value="MCZ4550708.1"/>
    <property type="molecule type" value="Genomic_DNA"/>
</dbReference>
<keyword evidence="1" id="KW-0378">Hydrolase</keyword>
<proteinExistence type="predicted"/>
<keyword evidence="2" id="KW-1185">Reference proteome</keyword>
<name>A0ABT4MUM1_GORRU</name>
<comment type="caution">
    <text evidence="1">The sequence shown here is derived from an EMBL/GenBank/DDBJ whole genome shotgun (WGS) entry which is preliminary data.</text>
</comment>
<evidence type="ECO:0000313" key="1">
    <source>
        <dbReference type="EMBL" id="MCZ4550708.1"/>
    </source>
</evidence>
<evidence type="ECO:0000313" key="2">
    <source>
        <dbReference type="Proteomes" id="UP001067235"/>
    </source>
</evidence>
<dbReference type="RefSeq" id="WP_210405153.1">
    <property type="nucleotide sequence ID" value="NZ_JAPWIE010000003.1"/>
</dbReference>
<dbReference type="GO" id="GO:0016787">
    <property type="term" value="F:hydrolase activity"/>
    <property type="evidence" value="ECO:0007669"/>
    <property type="project" value="UniProtKB-KW"/>
</dbReference>
<accession>A0ABT4MUM1</accession>
<dbReference type="InterPro" id="IPR023214">
    <property type="entry name" value="HAD_sf"/>
</dbReference>
<dbReference type="SUPFAM" id="SSF56784">
    <property type="entry name" value="HAD-like"/>
    <property type="match status" value="1"/>
</dbReference>
<sequence length="329" mass="35213">MNTLDTAATPSPGRALATIDLDRTLIYSAAAIAEGAADPAAAAALSAAARCVEIYQGRPQSFMSPAAMAMLTELAARAEVVPTTTRTIEQYRRITLPIGTPRFAITSNGGNILVNGVRDEAWSRQVSDLLGTLGAGVDAVYERLGADAAGAPWLRTMRIADGLFCYVVVELELLPPQVVPAWASWAAERGWNVSRQGRKIYVMPDPVTKQLAVDEVRTRLPHVPSSSYAAGDGVLDQPMLVGADAAIRPRHGELEELGWRHSNVAVTDERGLAASEEMLTWLLRRAGTMVNVDEPDKSAFDRQVAGVVGADKAQRSSIIDNSTPNEGLR</sequence>
<dbReference type="Proteomes" id="UP001067235">
    <property type="component" value="Unassembled WGS sequence"/>
</dbReference>
<reference evidence="1" key="1">
    <citation type="submission" date="2022-12" db="EMBL/GenBank/DDBJ databases">
        <authorList>
            <person name="Krivoruchko A.V."/>
            <person name="Elkin A."/>
        </authorList>
    </citation>
    <scope>NUCLEOTIDE SEQUENCE</scope>
    <source>
        <strain evidence="1">IEGM 1388</strain>
    </source>
</reference>